<keyword evidence="4 6" id="KW-0269">Exonuclease</keyword>
<dbReference type="Gene3D" id="3.40.50.300">
    <property type="entry name" value="P-loop containing nucleotide triphosphate hydrolases"/>
    <property type="match status" value="2"/>
</dbReference>
<dbReference type="InterPro" id="IPR014013">
    <property type="entry name" value="Helic_SF1/SF2_ATP-bd_DinG/Rad3"/>
</dbReference>
<dbReference type="PANTHER" id="PTHR30231:SF41">
    <property type="entry name" value="DNA POLYMERASE III SUBUNIT EPSILON"/>
    <property type="match status" value="1"/>
</dbReference>
<evidence type="ECO:0000256" key="3">
    <source>
        <dbReference type="ARBA" id="ARBA00022801"/>
    </source>
</evidence>
<dbReference type="GO" id="GO:0045004">
    <property type="term" value="P:DNA replication proofreading"/>
    <property type="evidence" value="ECO:0007669"/>
    <property type="project" value="TreeGrafter"/>
</dbReference>
<dbReference type="SMART" id="SM00479">
    <property type="entry name" value="EXOIII"/>
    <property type="match status" value="1"/>
</dbReference>
<dbReference type="EMBL" id="FNFY01000004">
    <property type="protein sequence ID" value="SDK51717.1"/>
    <property type="molecule type" value="Genomic_DNA"/>
</dbReference>
<dbReference type="InterPro" id="IPR012337">
    <property type="entry name" value="RNaseH-like_sf"/>
</dbReference>
<dbReference type="PROSITE" id="PS51192">
    <property type="entry name" value="HELICASE_ATP_BIND_1"/>
    <property type="match status" value="1"/>
</dbReference>
<evidence type="ECO:0000259" key="8">
    <source>
        <dbReference type="PROSITE" id="PS51193"/>
    </source>
</evidence>
<dbReference type="PANTHER" id="PTHR30231">
    <property type="entry name" value="DNA POLYMERASE III SUBUNIT EPSILON"/>
    <property type="match status" value="1"/>
</dbReference>
<dbReference type="GO" id="GO:0004386">
    <property type="term" value="F:helicase activity"/>
    <property type="evidence" value="ECO:0007669"/>
    <property type="project" value="UniProtKB-KW"/>
</dbReference>
<evidence type="ECO:0000256" key="5">
    <source>
        <dbReference type="ARBA" id="ARBA00022840"/>
    </source>
</evidence>
<dbReference type="NCBIfam" id="TIGR01407">
    <property type="entry name" value="dinG_rel"/>
    <property type="match status" value="1"/>
</dbReference>
<keyword evidence="10" id="KW-1185">Reference proteome</keyword>
<dbReference type="EC" id="3.1.-.-" evidence="6"/>
<dbReference type="PROSITE" id="PS51193">
    <property type="entry name" value="HELICASE_ATP_BIND_2"/>
    <property type="match status" value="1"/>
</dbReference>
<dbReference type="Gene3D" id="3.30.420.10">
    <property type="entry name" value="Ribonuclease H-like superfamily/Ribonuclease H"/>
    <property type="match status" value="1"/>
</dbReference>
<keyword evidence="5 6" id="KW-0067">ATP-binding</keyword>
<proteinExistence type="inferred from homology"/>
<feature type="domain" description="Helicase ATP-binding" evidence="8">
    <location>
        <begin position="239"/>
        <end position="505"/>
    </location>
</feature>
<dbReference type="GO" id="GO:0003887">
    <property type="term" value="F:DNA-directed DNA polymerase activity"/>
    <property type="evidence" value="ECO:0007669"/>
    <property type="project" value="InterPro"/>
</dbReference>
<evidence type="ECO:0000256" key="4">
    <source>
        <dbReference type="ARBA" id="ARBA00022839"/>
    </source>
</evidence>
<dbReference type="NCBIfam" id="TIGR00573">
    <property type="entry name" value="dnaq"/>
    <property type="match status" value="1"/>
</dbReference>
<dbReference type="Proteomes" id="UP000199008">
    <property type="component" value="Unassembled WGS sequence"/>
</dbReference>
<protein>
    <recommendedName>
        <fullName evidence="6">3'-5' exonuclease DinG</fullName>
        <ecNumber evidence="6">3.1.-.-</ecNumber>
    </recommendedName>
</protein>
<reference evidence="10" key="1">
    <citation type="submission" date="2016-10" db="EMBL/GenBank/DDBJ databases">
        <authorList>
            <person name="Varghese N."/>
            <person name="Submissions S."/>
        </authorList>
    </citation>
    <scope>NUCLEOTIDE SEQUENCE [LARGE SCALE GENOMIC DNA]</scope>
    <source>
        <strain evidence="10">CGMCC 1.8895</strain>
    </source>
</reference>
<dbReference type="GO" id="GO:0003677">
    <property type="term" value="F:DNA binding"/>
    <property type="evidence" value="ECO:0007669"/>
    <property type="project" value="InterPro"/>
</dbReference>
<dbReference type="InterPro" id="IPR006310">
    <property type="entry name" value="DinG"/>
</dbReference>
<dbReference type="Pfam" id="PF13307">
    <property type="entry name" value="Helicase_C_2"/>
    <property type="match status" value="1"/>
</dbReference>
<dbReference type="OrthoDB" id="9803913at2"/>
<dbReference type="SMART" id="SM00491">
    <property type="entry name" value="HELICc2"/>
    <property type="match status" value="1"/>
</dbReference>
<keyword evidence="3 6" id="KW-0378">Hydrolase</keyword>
<dbReference type="SUPFAM" id="SSF53098">
    <property type="entry name" value="Ribonuclease H-like"/>
    <property type="match status" value="1"/>
</dbReference>
<sequence>MINQKFAVVDLETTGNNKNKDSIIQLSIVFINNRQIVDQYSTFLSDNTDLSVFIQELTNIDESMLRGAPAFKDVAPEIYEKLQNHVFVAHNVDFDLAFLQNHFNECHLNYSPDLTIDTVELSKIFLPAENSFQLAEITSTIGINLSNAHRADEDAYATAELFLYLLDKMEGTNSETLKQLYHLSKHLRYSLADLIFSLLSETNMEKPGENLKLYKDFYIRKSGSSDDKIPEVTVRELYDKYVNYRNIEHREGQLRLANEIFSHFERGEHLAIEAYTGVGKTSALLIAAISFHSLYDEQILVSTSRKILQNQMVNNELRLLTGALDLNIDYVNLKGRENYLDLNAVSSLLETEDNNPEVVLLKMRLLTWLLETETGDLSEIGLKGPEEAYYKTMLIQTGRTQGHYYFDRAFEKADNAPVVFTNHYFIQDCLELLNGSKYLIVDEAHQLNRSLNQRTRTEYNYQSMKFFVGQVGTPRQNRLLSSYIENNDFKSAYLLEELMEKLNQHVDMLFDAIQANNIKSVQSIINRSMEFCSIFLGTIRGTNQYQALYNHIHFFQTTLKDLNRAIDDGNYNIDNDKNIQRVKFIVTHPKFQLLDESHHIKSLIMMSGTLEVKGSFKHLDYAFGDAGFNSVVIQNEKLFDNTKLFIPDDIPAYDKNDDEYLYALVDYLSMYLTETNSKLLVIFSNYELLNKVYELTKEIELFDDFVVLRQNRSASHDKLLLQYNQLENVLLLATSSFSEGINIEGSDDKCIMLSKLPFPIPKYNDFKHFYSEDLPQAVFQFRQMIGRVKRNKKDHGLILLLDNRILSKPYKNAFLKYFPDENIIKGSRNTFKQYLSHL</sequence>
<dbReference type="InterPro" id="IPR036397">
    <property type="entry name" value="RNaseH_sf"/>
</dbReference>
<dbReference type="AlphaFoldDB" id="A0A1G9CJ64"/>
<dbReference type="InterPro" id="IPR006935">
    <property type="entry name" value="Helicase/UvrB_N"/>
</dbReference>
<dbReference type="GO" id="GO:0008408">
    <property type="term" value="F:3'-5' exonuclease activity"/>
    <property type="evidence" value="ECO:0007669"/>
    <property type="project" value="InterPro"/>
</dbReference>
<name>A0A1G9CJ64_9BACL</name>
<dbReference type="InterPro" id="IPR013520">
    <property type="entry name" value="Ribonucl_H"/>
</dbReference>
<dbReference type="InterPro" id="IPR006054">
    <property type="entry name" value="DnaQ"/>
</dbReference>
<dbReference type="GO" id="GO:0016818">
    <property type="term" value="F:hydrolase activity, acting on acid anhydrides, in phosphorus-containing anhydrides"/>
    <property type="evidence" value="ECO:0007669"/>
    <property type="project" value="InterPro"/>
</dbReference>
<dbReference type="GO" id="GO:0005524">
    <property type="term" value="F:ATP binding"/>
    <property type="evidence" value="ECO:0007669"/>
    <property type="project" value="UniProtKB-KW"/>
</dbReference>
<evidence type="ECO:0000313" key="9">
    <source>
        <dbReference type="EMBL" id="SDK51717.1"/>
    </source>
</evidence>
<accession>A0A1G9CJ64</accession>
<dbReference type="InterPro" id="IPR027417">
    <property type="entry name" value="P-loop_NTPase"/>
</dbReference>
<dbReference type="Pfam" id="PF04851">
    <property type="entry name" value="ResIII"/>
    <property type="match status" value="1"/>
</dbReference>
<comment type="similarity">
    <text evidence="6">Belongs to the helicase family. DinG subfamily. Type 2 sub-subfamily.</text>
</comment>
<dbReference type="SUPFAM" id="SSF52540">
    <property type="entry name" value="P-loop containing nucleoside triphosphate hydrolases"/>
    <property type="match status" value="1"/>
</dbReference>
<keyword evidence="9" id="KW-0347">Helicase</keyword>
<dbReference type="STRING" id="576118.SAMN05216216_10488"/>
<evidence type="ECO:0000256" key="1">
    <source>
        <dbReference type="ARBA" id="ARBA00022722"/>
    </source>
</evidence>
<dbReference type="InterPro" id="IPR014001">
    <property type="entry name" value="Helicase_ATP-bd"/>
</dbReference>
<dbReference type="FunFam" id="3.30.420.10:FF:000045">
    <property type="entry name" value="3'-5' exonuclease DinG"/>
    <property type="match status" value="1"/>
</dbReference>
<dbReference type="CDD" id="cd06127">
    <property type="entry name" value="DEDDh"/>
    <property type="match status" value="1"/>
</dbReference>
<keyword evidence="1 6" id="KW-0540">Nuclease</keyword>
<evidence type="ECO:0000313" key="10">
    <source>
        <dbReference type="Proteomes" id="UP000199008"/>
    </source>
</evidence>
<evidence type="ECO:0000256" key="6">
    <source>
        <dbReference type="RuleBase" id="RU364106"/>
    </source>
</evidence>
<comment type="function">
    <text evidence="6">3'-5' exonuclease.</text>
</comment>
<dbReference type="Pfam" id="PF00929">
    <property type="entry name" value="RNase_T"/>
    <property type="match status" value="1"/>
</dbReference>
<evidence type="ECO:0000256" key="2">
    <source>
        <dbReference type="ARBA" id="ARBA00022741"/>
    </source>
</evidence>
<organism evidence="9 10">
    <name type="scientific">Lacicoccus qingdaonensis</name>
    <dbReference type="NCBI Taxonomy" id="576118"/>
    <lineage>
        <taxon>Bacteria</taxon>
        <taxon>Bacillati</taxon>
        <taxon>Bacillota</taxon>
        <taxon>Bacilli</taxon>
        <taxon>Bacillales</taxon>
        <taxon>Salinicoccaceae</taxon>
        <taxon>Lacicoccus</taxon>
    </lineage>
</organism>
<dbReference type="RefSeq" id="WP_092984860.1">
    <property type="nucleotide sequence ID" value="NZ_FNFY01000004.1"/>
</dbReference>
<feature type="domain" description="Helicase ATP-binding" evidence="7">
    <location>
        <begin position="261"/>
        <end position="502"/>
    </location>
</feature>
<dbReference type="GO" id="GO:0005829">
    <property type="term" value="C:cytosol"/>
    <property type="evidence" value="ECO:0007669"/>
    <property type="project" value="TreeGrafter"/>
</dbReference>
<keyword evidence="2 6" id="KW-0547">Nucleotide-binding</keyword>
<dbReference type="InterPro" id="IPR006555">
    <property type="entry name" value="ATP-dep_Helicase_C"/>
</dbReference>
<gene>
    <name evidence="6" type="primary">dinG</name>
    <name evidence="9" type="ORF">SAMN05216216_10488</name>
</gene>
<evidence type="ECO:0000259" key="7">
    <source>
        <dbReference type="PROSITE" id="PS51192"/>
    </source>
</evidence>